<dbReference type="Proteomes" id="UP001165561">
    <property type="component" value="Unassembled WGS sequence"/>
</dbReference>
<comment type="caution">
    <text evidence="2">The sequence shown here is derived from an EMBL/GenBank/DDBJ whole genome shotgun (WGS) entry which is preliminary data.</text>
</comment>
<keyword evidence="1" id="KW-0472">Membrane</keyword>
<keyword evidence="3" id="KW-1185">Reference proteome</keyword>
<feature type="transmembrane region" description="Helical" evidence="1">
    <location>
        <begin position="32"/>
        <end position="58"/>
    </location>
</feature>
<sequence>MSRRTQVAQEAARDTTIAELDGSRRRGRGRGVLFQALLLLCILVAVSTLIAVLLHAFVQGLPRLDANLLRNMPSTIDTDTS</sequence>
<evidence type="ECO:0000313" key="2">
    <source>
        <dbReference type="EMBL" id="MDD9205630.1"/>
    </source>
</evidence>
<accession>A0ABT5TWU3</accession>
<name>A0ABT5TWU3_9MICO</name>
<reference evidence="2" key="1">
    <citation type="submission" date="2023-02" db="EMBL/GenBank/DDBJ databases">
        <title>Georgenia sp.10Sc9-8, isolated from a soil sample collected from the Taklamakan desert.</title>
        <authorList>
            <person name="Liu S."/>
        </authorList>
    </citation>
    <scope>NUCLEOTIDE SEQUENCE</scope>
    <source>
        <strain evidence="2">10Sc9-8</strain>
    </source>
</reference>
<keyword evidence="1" id="KW-1133">Transmembrane helix</keyword>
<organism evidence="2 3">
    <name type="scientific">Georgenia halotolerans</name>
    <dbReference type="NCBI Taxonomy" id="3028317"/>
    <lineage>
        <taxon>Bacteria</taxon>
        <taxon>Bacillati</taxon>
        <taxon>Actinomycetota</taxon>
        <taxon>Actinomycetes</taxon>
        <taxon>Micrococcales</taxon>
        <taxon>Bogoriellaceae</taxon>
        <taxon>Georgenia</taxon>
    </lineage>
</organism>
<gene>
    <name evidence="2" type="ORF">PU560_03995</name>
</gene>
<evidence type="ECO:0000313" key="3">
    <source>
        <dbReference type="Proteomes" id="UP001165561"/>
    </source>
</evidence>
<keyword evidence="1" id="KW-0812">Transmembrane</keyword>
<evidence type="ECO:0000256" key="1">
    <source>
        <dbReference type="SAM" id="Phobius"/>
    </source>
</evidence>
<proteinExistence type="predicted"/>
<protein>
    <submittedName>
        <fullName evidence="2">Uncharacterized protein</fullName>
    </submittedName>
</protein>
<dbReference type="EMBL" id="JARACI010000585">
    <property type="protein sequence ID" value="MDD9205630.1"/>
    <property type="molecule type" value="Genomic_DNA"/>
</dbReference>
<feature type="non-terminal residue" evidence="2">
    <location>
        <position position="81"/>
    </location>
</feature>